<dbReference type="CDD" id="cd05233">
    <property type="entry name" value="SDR_c"/>
    <property type="match status" value="1"/>
</dbReference>
<dbReference type="Proteomes" id="UP001162880">
    <property type="component" value="Unassembled WGS sequence"/>
</dbReference>
<comment type="similarity">
    <text evidence="1">Belongs to the short-chain dehydrogenases/reductases (SDR) family.</text>
</comment>
<sequence>MAFAISARMDARIVMRRGRGHGMTMLQGKVALVTGAGTGIGKGIAAMFAEQGAKVVVAARRKEKLLETCALAPHAISAVCMDLCSADDRAHAIQTVLDRHGKLDILVSNAGAQLWKTFDETTDEEIETIFSTNLSSTTRLIKSALPALEAAGGNIVIISSTAARYTLSPSQKLSVYSASKAGLNQLARTLAPKLGPRGVRINVVAPGLTRGEYADESLAQDEETLAWVRSVTPLGRAGEPADIARSVTFLASDMASWVTGQVLDASGGWQISGG</sequence>
<keyword evidence="4" id="KW-1185">Reference proteome</keyword>
<dbReference type="InterPro" id="IPR020904">
    <property type="entry name" value="Sc_DH/Rdtase_CS"/>
</dbReference>
<organism evidence="3 4">
    <name type="scientific">Novosphingobium album</name>
    <name type="common">ex Hu et al. 2023</name>
    <dbReference type="NCBI Taxonomy" id="2930093"/>
    <lineage>
        <taxon>Bacteria</taxon>
        <taxon>Pseudomonadati</taxon>
        <taxon>Pseudomonadota</taxon>
        <taxon>Alphaproteobacteria</taxon>
        <taxon>Sphingomonadales</taxon>
        <taxon>Sphingomonadaceae</taxon>
        <taxon>Novosphingobium</taxon>
    </lineage>
</organism>
<dbReference type="SUPFAM" id="SSF51735">
    <property type="entry name" value="NAD(P)-binding Rossmann-fold domains"/>
    <property type="match status" value="1"/>
</dbReference>
<dbReference type="PANTHER" id="PTHR43639">
    <property type="entry name" value="OXIDOREDUCTASE, SHORT-CHAIN DEHYDROGENASE/REDUCTASE FAMILY (AFU_ORTHOLOGUE AFUA_5G02870)"/>
    <property type="match status" value="1"/>
</dbReference>
<gene>
    <name evidence="3" type="ORF">MTR64_14490</name>
</gene>
<dbReference type="EMBL" id="JALHLE010000023">
    <property type="protein sequence ID" value="MCJ2179778.1"/>
    <property type="molecule type" value="Genomic_DNA"/>
</dbReference>
<dbReference type="PANTHER" id="PTHR43639:SF1">
    <property type="entry name" value="SHORT-CHAIN DEHYDROGENASE_REDUCTASE FAMILY PROTEIN"/>
    <property type="match status" value="1"/>
</dbReference>
<dbReference type="InterPro" id="IPR036291">
    <property type="entry name" value="NAD(P)-bd_dom_sf"/>
</dbReference>
<comment type="caution">
    <text evidence="3">The sequence shown here is derived from an EMBL/GenBank/DDBJ whole genome shotgun (WGS) entry which is preliminary data.</text>
</comment>
<protein>
    <submittedName>
        <fullName evidence="3">SDR family oxidoreductase</fullName>
    </submittedName>
</protein>
<evidence type="ECO:0000313" key="3">
    <source>
        <dbReference type="EMBL" id="MCJ2179778.1"/>
    </source>
</evidence>
<dbReference type="Pfam" id="PF13561">
    <property type="entry name" value="adh_short_C2"/>
    <property type="match status" value="1"/>
</dbReference>
<accession>A0ABT0B4H9</accession>
<dbReference type="PROSITE" id="PS00061">
    <property type="entry name" value="ADH_SHORT"/>
    <property type="match status" value="1"/>
</dbReference>
<dbReference type="PRINTS" id="PR00081">
    <property type="entry name" value="GDHRDH"/>
</dbReference>
<dbReference type="PRINTS" id="PR00080">
    <property type="entry name" value="SDRFAMILY"/>
</dbReference>
<name>A0ABT0B4H9_9SPHN</name>
<dbReference type="InterPro" id="IPR002347">
    <property type="entry name" value="SDR_fam"/>
</dbReference>
<evidence type="ECO:0000313" key="4">
    <source>
        <dbReference type="Proteomes" id="UP001162880"/>
    </source>
</evidence>
<reference evidence="3" key="1">
    <citation type="submission" date="2022-03" db="EMBL/GenBank/DDBJ databases">
        <title>Identification of a novel bacterium isolated from mangrove sediments.</title>
        <authorList>
            <person name="Pan X."/>
        </authorList>
    </citation>
    <scope>NUCLEOTIDE SEQUENCE</scope>
    <source>
        <strain evidence="3">B2580</strain>
    </source>
</reference>
<evidence type="ECO:0000256" key="1">
    <source>
        <dbReference type="ARBA" id="ARBA00006484"/>
    </source>
</evidence>
<dbReference type="RefSeq" id="WP_243994858.1">
    <property type="nucleotide sequence ID" value="NZ_JALHLE010000023.1"/>
</dbReference>
<keyword evidence="2" id="KW-0560">Oxidoreductase</keyword>
<proteinExistence type="inferred from homology"/>
<evidence type="ECO:0000256" key="2">
    <source>
        <dbReference type="ARBA" id="ARBA00023002"/>
    </source>
</evidence>
<dbReference type="Gene3D" id="3.40.50.720">
    <property type="entry name" value="NAD(P)-binding Rossmann-like Domain"/>
    <property type="match status" value="1"/>
</dbReference>